<dbReference type="EMBL" id="OZ023712">
    <property type="protein sequence ID" value="CAK9861259.1"/>
    <property type="molecule type" value="Genomic_DNA"/>
</dbReference>
<sequence>MVLPDSFGMLTGLQKLTLDGNPWRIPPREVAQRGKELIDPSTFVHSFGSLYGEFETLMFFSVFGSQVVCLISEILTAAKNGDISLAVLEFMNNLVEQREIERARPPKTGLVSMMTVFRKKNKSKKFKVKDTWTSISRLDICSRRATLLSATGSSGDFLICSA</sequence>
<protein>
    <submittedName>
        <fullName evidence="1">Uncharacterized protein</fullName>
    </submittedName>
</protein>
<accession>A0ABP1AFF2</accession>
<organism evidence="1 2">
    <name type="scientific">Sphagnum jensenii</name>
    <dbReference type="NCBI Taxonomy" id="128206"/>
    <lineage>
        <taxon>Eukaryota</taxon>
        <taxon>Viridiplantae</taxon>
        <taxon>Streptophyta</taxon>
        <taxon>Embryophyta</taxon>
        <taxon>Bryophyta</taxon>
        <taxon>Sphagnophytina</taxon>
        <taxon>Sphagnopsida</taxon>
        <taxon>Sphagnales</taxon>
        <taxon>Sphagnaceae</taxon>
        <taxon>Sphagnum</taxon>
    </lineage>
</organism>
<proteinExistence type="predicted"/>
<gene>
    <name evidence="1" type="ORF">CSSPJE1EN2_LOCUS4254</name>
</gene>
<dbReference type="Proteomes" id="UP001497522">
    <property type="component" value="Chromosome 11"/>
</dbReference>
<keyword evidence="2" id="KW-1185">Reference proteome</keyword>
<evidence type="ECO:0000313" key="1">
    <source>
        <dbReference type="EMBL" id="CAK9861259.1"/>
    </source>
</evidence>
<reference evidence="1" key="1">
    <citation type="submission" date="2024-03" db="EMBL/GenBank/DDBJ databases">
        <authorList>
            <consortium name="ELIXIR-Norway"/>
            <consortium name="Elixir Norway"/>
        </authorList>
    </citation>
    <scope>NUCLEOTIDE SEQUENCE</scope>
</reference>
<evidence type="ECO:0000313" key="2">
    <source>
        <dbReference type="Proteomes" id="UP001497522"/>
    </source>
</evidence>
<name>A0ABP1AFF2_9BRYO</name>